<protein>
    <recommendedName>
        <fullName evidence="3">Rad50/SbcC-type AAA domain-containing protein</fullName>
    </recommendedName>
</protein>
<proteinExistence type="predicted"/>
<evidence type="ECO:0000313" key="5">
    <source>
        <dbReference type="Proteomes" id="UP000070341"/>
    </source>
</evidence>
<keyword evidence="1 2" id="KW-0175">Coiled coil</keyword>
<dbReference type="InterPro" id="IPR027417">
    <property type="entry name" value="P-loop_NTPase"/>
</dbReference>
<dbReference type="SUPFAM" id="SSF52540">
    <property type="entry name" value="P-loop containing nucleoside triphosphate hydrolases"/>
    <property type="match status" value="1"/>
</dbReference>
<evidence type="ECO:0000256" key="2">
    <source>
        <dbReference type="SAM" id="Coils"/>
    </source>
</evidence>
<accession>A0A133UXQ5</accession>
<feature type="domain" description="Rad50/SbcC-type AAA" evidence="3">
    <location>
        <begin position="5"/>
        <end position="281"/>
    </location>
</feature>
<dbReference type="PANTHER" id="PTHR32114:SF2">
    <property type="entry name" value="ABC TRANSPORTER ABCH.3"/>
    <property type="match status" value="1"/>
</dbReference>
<dbReference type="GO" id="GO:0016887">
    <property type="term" value="F:ATP hydrolysis activity"/>
    <property type="evidence" value="ECO:0007669"/>
    <property type="project" value="InterPro"/>
</dbReference>
<organism evidence="4 5">
    <name type="scientific">candidate division MSBL1 archaeon SCGC-AAA259M10</name>
    <dbReference type="NCBI Taxonomy" id="1698270"/>
    <lineage>
        <taxon>Archaea</taxon>
        <taxon>Methanobacteriati</taxon>
        <taxon>Methanobacteriota</taxon>
        <taxon>candidate division MSBL1</taxon>
    </lineage>
</organism>
<dbReference type="EMBL" id="LHXU01000088">
    <property type="protein sequence ID" value="KXA98969.1"/>
    <property type="molecule type" value="Genomic_DNA"/>
</dbReference>
<dbReference type="AlphaFoldDB" id="A0A133UXQ5"/>
<evidence type="ECO:0000259" key="3">
    <source>
        <dbReference type="Pfam" id="PF13476"/>
    </source>
</evidence>
<sequence length="383" mass="44809">MKLKSINLKNIRTFKDEKIDLGTGTISATGDNGSGKTTIIESIGHALFGYDPEYRRGESIKLPNGQEYSPNVRNMFLRKGTKTGEIHINFEDDMGGDFLVVNKITSTAQEWEIYRNGMIKDQDPGKQGILNEVRNVLNIKDSYRGTLENYFSHIVTVLQGEIVDPFLKSQQKRKDYFDEILGISYYRDAERDFVHVKNYFSEILQSLREDIKELTGAVESLPEKRKNLQKRKKEIKNLQNKVDSLEDILEDLTKRKKKLDGLEKEINDLEKEKEKIITKINALQKQLEKAKERRNECEEARNLANKLKKDAKNYEKLEKELENIQTLLDKKNKLENKLGESKTQLREWECRADELKKKIRKRGLQRLQHFSNGRYLRYGKFKN</sequence>
<dbReference type="Proteomes" id="UP000070341">
    <property type="component" value="Unassembled WGS sequence"/>
</dbReference>
<name>A0A133UXQ5_9EURY</name>
<dbReference type="PANTHER" id="PTHR32114">
    <property type="entry name" value="ABC TRANSPORTER ABCH.3"/>
    <property type="match status" value="1"/>
</dbReference>
<evidence type="ECO:0000313" key="4">
    <source>
        <dbReference type="EMBL" id="KXA98969.1"/>
    </source>
</evidence>
<feature type="coiled-coil region" evidence="2">
    <location>
        <begin position="204"/>
        <end position="358"/>
    </location>
</feature>
<reference evidence="4 5" key="1">
    <citation type="journal article" date="2016" name="Sci. Rep.">
        <title>Metabolic traits of an uncultured archaeal lineage -MSBL1- from brine pools of the Red Sea.</title>
        <authorList>
            <person name="Mwirichia R."/>
            <person name="Alam I."/>
            <person name="Rashid M."/>
            <person name="Vinu M."/>
            <person name="Ba-Alawi W."/>
            <person name="Anthony Kamau A."/>
            <person name="Kamanda Ngugi D."/>
            <person name="Goker M."/>
            <person name="Klenk H.P."/>
            <person name="Bajic V."/>
            <person name="Stingl U."/>
        </authorList>
    </citation>
    <scope>NUCLEOTIDE SEQUENCE [LARGE SCALE GENOMIC DNA]</scope>
    <source>
        <strain evidence="4">SCGC-AAA259M10</strain>
    </source>
</reference>
<dbReference type="GO" id="GO:0006302">
    <property type="term" value="P:double-strand break repair"/>
    <property type="evidence" value="ECO:0007669"/>
    <property type="project" value="InterPro"/>
</dbReference>
<keyword evidence="5" id="KW-1185">Reference proteome</keyword>
<dbReference type="InterPro" id="IPR038729">
    <property type="entry name" value="Rad50/SbcC_AAA"/>
</dbReference>
<dbReference type="Gene3D" id="3.40.50.300">
    <property type="entry name" value="P-loop containing nucleotide triphosphate hydrolases"/>
    <property type="match status" value="1"/>
</dbReference>
<comment type="caution">
    <text evidence="4">The sequence shown here is derived from an EMBL/GenBank/DDBJ whole genome shotgun (WGS) entry which is preliminary data.</text>
</comment>
<dbReference type="Pfam" id="PF13476">
    <property type="entry name" value="AAA_23"/>
    <property type="match status" value="1"/>
</dbReference>
<evidence type="ECO:0000256" key="1">
    <source>
        <dbReference type="ARBA" id="ARBA00023054"/>
    </source>
</evidence>
<gene>
    <name evidence="4" type="ORF">AKJ40_04260</name>
</gene>